<dbReference type="PROSITE" id="PS00953">
    <property type="entry name" value="GLYCOSYL_HYDROL_F25_1"/>
    <property type="match status" value="1"/>
</dbReference>
<evidence type="ECO:0000256" key="1">
    <source>
        <dbReference type="ARBA" id="ARBA00000632"/>
    </source>
</evidence>
<comment type="function">
    <text evidence="11">This enzyme has both lysozyme (acetylmuramidase) and diacetylmuramidase activities.</text>
</comment>
<evidence type="ECO:0000256" key="12">
    <source>
        <dbReference type="RuleBase" id="RU361176"/>
    </source>
</evidence>
<evidence type="ECO:0000256" key="2">
    <source>
        <dbReference type="ARBA" id="ARBA00004613"/>
    </source>
</evidence>
<dbReference type="FunFam" id="3.20.20.80:FF:000060">
    <property type="entry name" value="Lysozyme M1"/>
    <property type="match status" value="1"/>
</dbReference>
<evidence type="ECO:0000256" key="13">
    <source>
        <dbReference type="SAM" id="SignalP"/>
    </source>
</evidence>
<reference evidence="14 15" key="1">
    <citation type="submission" date="2018-11" db="EMBL/GenBank/DDBJ databases">
        <title>Saccharopolyspora rhizosphaerae sp. nov., an actinomycete isolated from rhizosphere soil in Thailand.</title>
        <authorList>
            <person name="Intra B."/>
            <person name="Euanorasetr J."/>
            <person name="Take A."/>
            <person name="Inahashi Y."/>
            <person name="Mori M."/>
            <person name="Panbangred W."/>
            <person name="Matsumoto A."/>
        </authorList>
    </citation>
    <scope>NUCLEOTIDE SEQUENCE [LARGE SCALE GENOMIC DNA]</scope>
    <source>
        <strain evidence="14 15">H219</strain>
    </source>
</reference>
<protein>
    <recommendedName>
        <fullName evidence="4 12">Lysozyme</fullName>
        <ecNumber evidence="4 12">3.2.1.17</ecNumber>
    </recommendedName>
</protein>
<dbReference type="GO" id="GO:0016998">
    <property type="term" value="P:cell wall macromolecule catabolic process"/>
    <property type="evidence" value="ECO:0007669"/>
    <property type="project" value="InterPro"/>
</dbReference>
<evidence type="ECO:0000256" key="8">
    <source>
        <dbReference type="ARBA" id="ARBA00022801"/>
    </source>
</evidence>
<accession>A0A426JJ33</accession>
<evidence type="ECO:0000256" key="3">
    <source>
        <dbReference type="ARBA" id="ARBA00010646"/>
    </source>
</evidence>
<dbReference type="SUPFAM" id="SSF51445">
    <property type="entry name" value="(Trans)glycosidases"/>
    <property type="match status" value="1"/>
</dbReference>
<comment type="caution">
    <text evidence="14">The sequence shown here is derived from an EMBL/GenBank/DDBJ whole genome shotgun (WGS) entry which is preliminary data.</text>
</comment>
<feature type="chain" id="PRO_5039621228" description="Lysozyme" evidence="13">
    <location>
        <begin position="23"/>
        <end position="263"/>
    </location>
</feature>
<organism evidence="14 15">
    <name type="scientific">Saccharopolyspora rhizosphaerae</name>
    <dbReference type="NCBI Taxonomy" id="2492662"/>
    <lineage>
        <taxon>Bacteria</taxon>
        <taxon>Bacillati</taxon>
        <taxon>Actinomycetota</taxon>
        <taxon>Actinomycetes</taxon>
        <taxon>Pseudonocardiales</taxon>
        <taxon>Pseudonocardiaceae</taxon>
        <taxon>Saccharopolyspora</taxon>
    </lineage>
</organism>
<dbReference type="EC" id="3.2.1.17" evidence="4 12"/>
<keyword evidence="8 12" id="KW-0378">Hydrolase</keyword>
<dbReference type="Pfam" id="PF01183">
    <property type="entry name" value="Glyco_hydro_25"/>
    <property type="match status" value="1"/>
</dbReference>
<keyword evidence="15" id="KW-1185">Reference proteome</keyword>
<evidence type="ECO:0000256" key="6">
    <source>
        <dbReference type="ARBA" id="ARBA00022529"/>
    </source>
</evidence>
<keyword evidence="6" id="KW-0929">Antimicrobial</keyword>
<dbReference type="GO" id="GO:0016052">
    <property type="term" value="P:carbohydrate catabolic process"/>
    <property type="evidence" value="ECO:0007669"/>
    <property type="project" value="TreeGrafter"/>
</dbReference>
<dbReference type="PROSITE" id="PS51257">
    <property type="entry name" value="PROKAR_LIPOPROTEIN"/>
    <property type="match status" value="1"/>
</dbReference>
<comment type="catalytic activity">
    <reaction evidence="1 12">
        <text>Hydrolysis of (1-&gt;4)-beta-linkages between N-acetylmuramic acid and N-acetyl-D-glucosamine residues in a peptidoglycan and between N-acetyl-D-glucosamine residues in chitodextrins.</text>
        <dbReference type="EC" id="3.2.1.17"/>
    </reaction>
</comment>
<dbReference type="InterPro" id="IPR002053">
    <property type="entry name" value="Glyco_hydro_25"/>
</dbReference>
<keyword evidence="9" id="KW-1015">Disulfide bond</keyword>
<dbReference type="EMBL" id="RSAA01000035">
    <property type="protein sequence ID" value="RRO13186.1"/>
    <property type="molecule type" value="Genomic_DNA"/>
</dbReference>
<keyword evidence="5" id="KW-0964">Secreted</keyword>
<dbReference type="PANTHER" id="PTHR34135">
    <property type="entry name" value="LYSOZYME"/>
    <property type="match status" value="1"/>
</dbReference>
<dbReference type="CDD" id="cd06412">
    <property type="entry name" value="GH25_CH-type"/>
    <property type="match status" value="1"/>
</dbReference>
<evidence type="ECO:0000256" key="11">
    <source>
        <dbReference type="ARBA" id="ARBA00055588"/>
    </source>
</evidence>
<dbReference type="InterPro" id="IPR017853">
    <property type="entry name" value="GH"/>
</dbReference>
<keyword evidence="7" id="KW-0081">Bacteriolytic enzyme</keyword>
<evidence type="ECO:0000313" key="14">
    <source>
        <dbReference type="EMBL" id="RRO13186.1"/>
    </source>
</evidence>
<dbReference type="AlphaFoldDB" id="A0A426JJ33"/>
<keyword evidence="10 12" id="KW-0326">Glycosidase</keyword>
<evidence type="ECO:0000256" key="7">
    <source>
        <dbReference type="ARBA" id="ARBA00022638"/>
    </source>
</evidence>
<evidence type="ECO:0000313" key="15">
    <source>
        <dbReference type="Proteomes" id="UP000274515"/>
    </source>
</evidence>
<gene>
    <name evidence="14" type="ORF">EIL87_26520</name>
</gene>
<proteinExistence type="inferred from homology"/>
<dbReference type="GO" id="GO:0003796">
    <property type="term" value="F:lysozyme activity"/>
    <property type="evidence" value="ECO:0007669"/>
    <property type="project" value="UniProtKB-EC"/>
</dbReference>
<keyword evidence="13" id="KW-0732">Signal</keyword>
<dbReference type="GO" id="GO:0009253">
    <property type="term" value="P:peptidoglycan catabolic process"/>
    <property type="evidence" value="ECO:0007669"/>
    <property type="project" value="InterPro"/>
</dbReference>
<evidence type="ECO:0000256" key="4">
    <source>
        <dbReference type="ARBA" id="ARBA00012732"/>
    </source>
</evidence>
<evidence type="ECO:0000256" key="10">
    <source>
        <dbReference type="ARBA" id="ARBA00023295"/>
    </source>
</evidence>
<dbReference type="GO" id="GO:0042742">
    <property type="term" value="P:defense response to bacterium"/>
    <property type="evidence" value="ECO:0007669"/>
    <property type="project" value="UniProtKB-KW"/>
</dbReference>
<dbReference type="RefSeq" id="WP_125093272.1">
    <property type="nucleotide sequence ID" value="NZ_RSAA01000035.1"/>
</dbReference>
<comment type="subcellular location">
    <subcellularLocation>
        <location evidence="2">Secreted</location>
    </subcellularLocation>
</comment>
<dbReference type="PANTHER" id="PTHR34135:SF2">
    <property type="entry name" value="LYSOZYME"/>
    <property type="match status" value="1"/>
</dbReference>
<dbReference type="InterPro" id="IPR018077">
    <property type="entry name" value="Glyco_hydro_fam25_subgr"/>
</dbReference>
<dbReference type="PROSITE" id="PS51904">
    <property type="entry name" value="GLYCOSYL_HYDROL_F25_2"/>
    <property type="match status" value="1"/>
</dbReference>
<evidence type="ECO:0000256" key="5">
    <source>
        <dbReference type="ARBA" id="ARBA00022525"/>
    </source>
</evidence>
<dbReference type="InterPro" id="IPR008270">
    <property type="entry name" value="Glyco_hydro_25_AS"/>
</dbReference>
<dbReference type="GO" id="GO:0031640">
    <property type="term" value="P:killing of cells of another organism"/>
    <property type="evidence" value="ECO:0007669"/>
    <property type="project" value="UniProtKB-KW"/>
</dbReference>
<comment type="similarity">
    <text evidence="3 12">Belongs to the glycosyl hydrolase 25 family.</text>
</comment>
<evidence type="ECO:0000256" key="9">
    <source>
        <dbReference type="ARBA" id="ARBA00023157"/>
    </source>
</evidence>
<dbReference type="SMART" id="SM00641">
    <property type="entry name" value="Glyco_25"/>
    <property type="match status" value="1"/>
</dbReference>
<dbReference type="Gene3D" id="3.20.20.80">
    <property type="entry name" value="Glycosidases"/>
    <property type="match status" value="1"/>
</dbReference>
<dbReference type="Proteomes" id="UP000274515">
    <property type="component" value="Unassembled WGS sequence"/>
</dbReference>
<name>A0A426JJ33_9PSEU</name>
<sequence>MTMRGPLALVMMVALACTTLTAAAQANPDTTDEPNATMGSQIRRFEPVNPLPQLPNLEPRATVPGMDVASYQGNVDWAHWYGQGKRFAYVKATESVSYTNPYFAQQYNGSYAVGMIRGAYHFAIPNASSGADQANYFVDHGGGWSADGRTLPGALDVEYNPYGETCYEMSQDALTAWVEDFSDTYHARTGRYPVIYTSTSWWNRCVAGSFSTTNPLWVARYADSPGELPHNWLVWTFWQHTSDPLDQDLFNGPVEGLHALARG</sequence>
<feature type="signal peptide" evidence="13">
    <location>
        <begin position="1"/>
        <end position="22"/>
    </location>
</feature>
<dbReference type="OrthoDB" id="287365at2"/>
<dbReference type="GO" id="GO:0005576">
    <property type="term" value="C:extracellular region"/>
    <property type="evidence" value="ECO:0007669"/>
    <property type="project" value="UniProtKB-SubCell"/>
</dbReference>